<dbReference type="AlphaFoldDB" id="A0A931HWV0"/>
<comment type="caution">
    <text evidence="3">The sequence shown here is derived from an EMBL/GenBank/DDBJ whole genome shotgun (WGS) entry which is preliminary data.</text>
</comment>
<evidence type="ECO:0000313" key="3">
    <source>
        <dbReference type="EMBL" id="MBH0231332.1"/>
    </source>
</evidence>
<gene>
    <name evidence="3" type="ORF">H0267_13975</name>
</gene>
<keyword evidence="1" id="KW-0732">Signal</keyword>
<organism evidence="3 4">
    <name type="scientific">Halobacillus yeomjeoni</name>
    <dbReference type="NCBI Taxonomy" id="311194"/>
    <lineage>
        <taxon>Bacteria</taxon>
        <taxon>Bacillati</taxon>
        <taxon>Bacillota</taxon>
        <taxon>Bacilli</taxon>
        <taxon>Bacillales</taxon>
        <taxon>Bacillaceae</taxon>
        <taxon>Halobacillus</taxon>
    </lineage>
</organism>
<evidence type="ECO:0000256" key="1">
    <source>
        <dbReference type="SAM" id="SignalP"/>
    </source>
</evidence>
<feature type="signal peptide" evidence="1">
    <location>
        <begin position="1"/>
        <end position="25"/>
    </location>
</feature>
<accession>A0A931HWV0</accession>
<dbReference type="Proteomes" id="UP000614490">
    <property type="component" value="Unassembled WGS sequence"/>
</dbReference>
<protein>
    <submittedName>
        <fullName evidence="3">WxL domain-containing protein</fullName>
    </submittedName>
</protein>
<keyword evidence="4" id="KW-1185">Reference proteome</keyword>
<sequence>MKRKFYQFGISLLLFFGLLTGGTQAVTAAGAVVITGEGAPSLSAITVGDFSGVTLDGTTQTTTLALPSFTVTDATGTGAGWNVNLSATQFSEADPGTKTLSTGSLTLTTAPDVALADTESSPTNTVTVADAGPSATIDEGSGIKLLSAAVNGGMGSYTIGGTTPAVLTLTLKPKEVYETTYNSTLTFTVSTGP</sequence>
<evidence type="ECO:0000259" key="2">
    <source>
        <dbReference type="Pfam" id="PF13731"/>
    </source>
</evidence>
<feature type="chain" id="PRO_5038495623" evidence="1">
    <location>
        <begin position="26"/>
        <end position="193"/>
    </location>
</feature>
<name>A0A931HWV0_9BACI</name>
<dbReference type="InterPro" id="IPR027994">
    <property type="entry name" value="WxL_dom"/>
</dbReference>
<evidence type="ECO:0000313" key="4">
    <source>
        <dbReference type="Proteomes" id="UP000614490"/>
    </source>
</evidence>
<dbReference type="EMBL" id="JADZSC010000003">
    <property type="protein sequence ID" value="MBH0231332.1"/>
    <property type="molecule type" value="Genomic_DNA"/>
</dbReference>
<dbReference type="Pfam" id="PF13731">
    <property type="entry name" value="WxL"/>
    <property type="match status" value="1"/>
</dbReference>
<feature type="domain" description="WxL" evidence="2">
    <location>
        <begin position="66"/>
        <end position="193"/>
    </location>
</feature>
<proteinExistence type="predicted"/>
<reference evidence="3 4" key="1">
    <citation type="journal article" date="2005" name="Int. J. Syst. Evol. Microbiol.">
        <title>Halobacillus yeomjeoni sp. nov., isolated from a marine solar saltern in Korea.</title>
        <authorList>
            <person name="Yoon J.H."/>
            <person name="Kang S.J."/>
            <person name="Lee C.H."/>
            <person name="Oh H.W."/>
            <person name="Oh T.K."/>
        </authorList>
    </citation>
    <scope>NUCLEOTIDE SEQUENCE [LARGE SCALE GENOMIC DNA]</scope>
    <source>
        <strain evidence="3 4">KCTC 3957</strain>
    </source>
</reference>
<dbReference type="RefSeq" id="WP_197317959.1">
    <property type="nucleotide sequence ID" value="NZ_JADZSC010000003.1"/>
</dbReference>